<keyword evidence="3" id="KW-1185">Reference proteome</keyword>
<feature type="compositionally biased region" description="Polar residues" evidence="1">
    <location>
        <begin position="126"/>
        <end position="135"/>
    </location>
</feature>
<evidence type="ECO:0000256" key="1">
    <source>
        <dbReference type="SAM" id="MobiDB-lite"/>
    </source>
</evidence>
<organism evidence="2 3">
    <name type="scientific">Streptomyces osmaniensis</name>
    <dbReference type="NCBI Taxonomy" id="593134"/>
    <lineage>
        <taxon>Bacteria</taxon>
        <taxon>Bacillati</taxon>
        <taxon>Actinomycetota</taxon>
        <taxon>Actinomycetes</taxon>
        <taxon>Kitasatosporales</taxon>
        <taxon>Streptomycetaceae</taxon>
        <taxon>Streptomyces</taxon>
    </lineage>
</organism>
<protein>
    <submittedName>
        <fullName evidence="2">Uncharacterized protein</fullName>
    </submittedName>
</protein>
<feature type="region of interest" description="Disordered" evidence="1">
    <location>
        <begin position="37"/>
        <end position="135"/>
    </location>
</feature>
<feature type="compositionally biased region" description="Acidic residues" evidence="1">
    <location>
        <begin position="95"/>
        <end position="105"/>
    </location>
</feature>
<proteinExistence type="predicted"/>
<dbReference type="EMBL" id="BAABCE010000028">
    <property type="protein sequence ID" value="GAA3591868.1"/>
    <property type="molecule type" value="Genomic_DNA"/>
</dbReference>
<evidence type="ECO:0000313" key="3">
    <source>
        <dbReference type="Proteomes" id="UP001500707"/>
    </source>
</evidence>
<name>A0ABP6YY06_9ACTN</name>
<reference evidence="3" key="1">
    <citation type="journal article" date="2019" name="Int. J. Syst. Evol. Microbiol.">
        <title>The Global Catalogue of Microorganisms (GCM) 10K type strain sequencing project: providing services to taxonomists for standard genome sequencing and annotation.</title>
        <authorList>
            <consortium name="The Broad Institute Genomics Platform"/>
            <consortium name="The Broad Institute Genome Sequencing Center for Infectious Disease"/>
            <person name="Wu L."/>
            <person name="Ma J."/>
        </authorList>
    </citation>
    <scope>NUCLEOTIDE SEQUENCE [LARGE SCALE GENOMIC DNA]</scope>
    <source>
        <strain evidence="3">JCM 17656</strain>
    </source>
</reference>
<comment type="caution">
    <text evidence="2">The sequence shown here is derived from an EMBL/GenBank/DDBJ whole genome shotgun (WGS) entry which is preliminary data.</text>
</comment>
<dbReference type="Pfam" id="PF11273">
    <property type="entry name" value="DUF3073"/>
    <property type="match status" value="1"/>
</dbReference>
<dbReference type="Proteomes" id="UP001500707">
    <property type="component" value="Unassembled WGS sequence"/>
</dbReference>
<feature type="compositionally biased region" description="Acidic residues" evidence="1">
    <location>
        <begin position="113"/>
        <end position="125"/>
    </location>
</feature>
<gene>
    <name evidence="2" type="ORF">GCM10022295_86880</name>
</gene>
<feature type="compositionally biased region" description="Basic residues" evidence="1">
    <location>
        <begin position="45"/>
        <end position="61"/>
    </location>
</feature>
<accession>A0ABP6YY06</accession>
<dbReference type="InterPro" id="IPR021426">
    <property type="entry name" value="DUF3073"/>
</dbReference>
<sequence length="135" mass="14705">MLRATYRMGAGSGTVEALRTGLSEESPFQIMNACQDSGAVEPRHRGGRAMGRGRAKAKQTKVARQLKYNSGGTDLSRLANELGASTSNQPPNGEPFEDDEEEDDPYAQYADLYNDDDEDDEDDESGPTSQQRRGA</sequence>
<evidence type="ECO:0000313" key="2">
    <source>
        <dbReference type="EMBL" id="GAA3591868.1"/>
    </source>
</evidence>